<dbReference type="Proteomes" id="UP000245712">
    <property type="component" value="Unassembled WGS sequence"/>
</dbReference>
<proteinExistence type="predicted"/>
<evidence type="ECO:0000259" key="2">
    <source>
        <dbReference type="PROSITE" id="PS01124"/>
    </source>
</evidence>
<sequence>MKRVPVNSGFPMIRGAVMGPIMRALDAADADCDALLAEFGLSRRQLSNPYEIVALGRYVGAFERAANVLDEPYLGLRLGSELQLTELGPAGLVFMSSPTLGSAIRKFTDALGSWQSGTAVDLVRDNEWPMWSYRIAHTHIWPRRQDAEYSVSAMCHMIRLVRGAAWAPVEVHFEHAAPADLKPYMRVFRVPVRFQQPASGVVLHPLDLDAPLKSADVQMARMMERHATDLISRDTLPHSLVDQVRDLVTRRLAREKLVVADIARDLGLSDRSLQRHLGEAGTSVRQIIREERERSVAVLREQDGMTNAAVARAVGYADATVLWRATRNWGRTGVKRTR</sequence>
<name>A0ABX5KC02_9BURK</name>
<dbReference type="SMART" id="SM00342">
    <property type="entry name" value="HTH_ARAC"/>
    <property type="match status" value="1"/>
</dbReference>
<gene>
    <name evidence="3" type="ORF">C7402_14533</name>
</gene>
<dbReference type="InterPro" id="IPR032687">
    <property type="entry name" value="AraC-type_N"/>
</dbReference>
<evidence type="ECO:0000313" key="4">
    <source>
        <dbReference type="Proteomes" id="UP000245712"/>
    </source>
</evidence>
<dbReference type="EMBL" id="QEOB01000045">
    <property type="protein sequence ID" value="PVX61100.1"/>
    <property type="molecule type" value="Genomic_DNA"/>
</dbReference>
<dbReference type="PANTHER" id="PTHR47894">
    <property type="entry name" value="HTH-TYPE TRANSCRIPTIONAL REGULATOR GADX"/>
    <property type="match status" value="1"/>
</dbReference>
<comment type="caution">
    <text evidence="3">The sequence shown here is derived from an EMBL/GenBank/DDBJ whole genome shotgun (WGS) entry which is preliminary data.</text>
</comment>
<protein>
    <submittedName>
        <fullName evidence="3">AraC-like DNA-binding protein</fullName>
    </submittedName>
</protein>
<dbReference type="PANTHER" id="PTHR47894:SF4">
    <property type="entry name" value="HTH-TYPE TRANSCRIPTIONAL REGULATOR GADX"/>
    <property type="match status" value="1"/>
</dbReference>
<feature type="domain" description="HTH araC/xylS-type" evidence="2">
    <location>
        <begin position="242"/>
        <end position="338"/>
    </location>
</feature>
<dbReference type="Pfam" id="PF12625">
    <property type="entry name" value="Arabinose_bd"/>
    <property type="match status" value="1"/>
</dbReference>
<keyword evidence="1" id="KW-0238">DNA-binding</keyword>
<reference evidence="3 4" key="1">
    <citation type="submission" date="2018-05" db="EMBL/GenBank/DDBJ databases">
        <title>Genomic Encyclopedia of Type Strains, Phase IV (KMG-V): Genome sequencing to study the core and pangenomes of soil and plant-associated prokaryotes.</title>
        <authorList>
            <person name="Whitman W."/>
        </authorList>
    </citation>
    <scope>NUCLEOTIDE SEQUENCE [LARGE SCALE GENOMIC DNA]</scope>
    <source>
        <strain evidence="3 4">SCZa-39</strain>
    </source>
</reference>
<dbReference type="InterPro" id="IPR018060">
    <property type="entry name" value="HTH_AraC"/>
</dbReference>
<evidence type="ECO:0000256" key="1">
    <source>
        <dbReference type="ARBA" id="ARBA00023125"/>
    </source>
</evidence>
<dbReference type="Gene3D" id="1.10.10.60">
    <property type="entry name" value="Homeodomain-like"/>
    <property type="match status" value="1"/>
</dbReference>
<organism evidence="3 4">
    <name type="scientific">Paraburkholderia unamae</name>
    <dbReference type="NCBI Taxonomy" id="219649"/>
    <lineage>
        <taxon>Bacteria</taxon>
        <taxon>Pseudomonadati</taxon>
        <taxon>Pseudomonadota</taxon>
        <taxon>Betaproteobacteria</taxon>
        <taxon>Burkholderiales</taxon>
        <taxon>Burkholderiaceae</taxon>
        <taxon>Paraburkholderia</taxon>
    </lineage>
</organism>
<keyword evidence="4" id="KW-1185">Reference proteome</keyword>
<dbReference type="PROSITE" id="PS01124">
    <property type="entry name" value="HTH_ARAC_FAMILY_2"/>
    <property type="match status" value="1"/>
</dbReference>
<dbReference type="RefSeq" id="WP_112177144.1">
    <property type="nucleotide sequence ID" value="NZ_CAJZAT010000216.1"/>
</dbReference>
<evidence type="ECO:0000313" key="3">
    <source>
        <dbReference type="EMBL" id="PVX61100.1"/>
    </source>
</evidence>
<accession>A0ABX5KC02</accession>